<protein>
    <submittedName>
        <fullName evidence="1">Uncharacterized protein</fullName>
    </submittedName>
</protein>
<sequence>MTSAPFLGLRPLAAGGSTGIPRHEDPRPEVTYDGPSMKWLIDNRKLAHQIVATHQFAPSGRILDDEQLDFLRAYVDDPTPSGVEQLAREHGFWNDGLNRMDKQLALAKGSLVGYAICVGAFDGPSLELLKQWFDSGLRSGN</sequence>
<dbReference type="GeneID" id="27308743"/>
<dbReference type="EMBL" id="KN847530">
    <property type="protein sequence ID" value="KIW08844.1"/>
    <property type="molecule type" value="Genomic_DNA"/>
</dbReference>
<dbReference type="Proteomes" id="UP000053259">
    <property type="component" value="Unassembled WGS sequence"/>
</dbReference>
<dbReference type="VEuPathDB" id="FungiDB:PV09_00770"/>
<gene>
    <name evidence="1" type="ORF">PV09_00770</name>
</gene>
<name>A0A0D2BBT7_9PEZI</name>
<organism evidence="1 2">
    <name type="scientific">Verruconis gallopava</name>
    <dbReference type="NCBI Taxonomy" id="253628"/>
    <lineage>
        <taxon>Eukaryota</taxon>
        <taxon>Fungi</taxon>
        <taxon>Dikarya</taxon>
        <taxon>Ascomycota</taxon>
        <taxon>Pezizomycotina</taxon>
        <taxon>Dothideomycetes</taxon>
        <taxon>Pleosporomycetidae</taxon>
        <taxon>Venturiales</taxon>
        <taxon>Sympoventuriaceae</taxon>
        <taxon>Verruconis</taxon>
    </lineage>
</organism>
<keyword evidence="2" id="KW-1185">Reference proteome</keyword>
<evidence type="ECO:0000313" key="1">
    <source>
        <dbReference type="EMBL" id="KIW08844.1"/>
    </source>
</evidence>
<dbReference type="OrthoDB" id="3523319at2759"/>
<dbReference type="RefSeq" id="XP_016218713.1">
    <property type="nucleotide sequence ID" value="XM_016353560.1"/>
</dbReference>
<dbReference type="AlphaFoldDB" id="A0A0D2BBT7"/>
<reference evidence="1 2" key="1">
    <citation type="submission" date="2015-01" db="EMBL/GenBank/DDBJ databases">
        <title>The Genome Sequence of Ochroconis gallopava CBS43764.</title>
        <authorList>
            <consortium name="The Broad Institute Genomics Platform"/>
            <person name="Cuomo C."/>
            <person name="de Hoog S."/>
            <person name="Gorbushina A."/>
            <person name="Stielow B."/>
            <person name="Teixiera M."/>
            <person name="Abouelleil A."/>
            <person name="Chapman S.B."/>
            <person name="Priest M."/>
            <person name="Young S.K."/>
            <person name="Wortman J."/>
            <person name="Nusbaum C."/>
            <person name="Birren B."/>
        </authorList>
    </citation>
    <scope>NUCLEOTIDE SEQUENCE [LARGE SCALE GENOMIC DNA]</scope>
    <source>
        <strain evidence="1 2">CBS 43764</strain>
    </source>
</reference>
<dbReference type="InParanoid" id="A0A0D2BBT7"/>
<accession>A0A0D2BBT7</accession>
<evidence type="ECO:0000313" key="2">
    <source>
        <dbReference type="Proteomes" id="UP000053259"/>
    </source>
</evidence>
<dbReference type="HOGENOM" id="CLU_1826793_0_0_1"/>
<proteinExistence type="predicted"/>